<name>H2EAR1_9VIRU</name>
<evidence type="ECO:0000313" key="2">
    <source>
        <dbReference type="EMBL" id="AEX61484.1"/>
    </source>
</evidence>
<gene>
    <name evidence="2" type="ORF">c7_L420</name>
</gene>
<accession>H2EAR1</accession>
<organism evidence="2">
    <name type="scientific">Megavirus courdo7</name>
    <dbReference type="NCBI Taxonomy" id="1128135"/>
    <lineage>
        <taxon>Viruses</taxon>
        <taxon>Varidnaviria</taxon>
        <taxon>Bamfordvirae</taxon>
        <taxon>Nucleocytoviricota</taxon>
        <taxon>Megaviricetes</taxon>
        <taxon>Imitervirales</taxon>
        <taxon>Mimiviridae</taxon>
        <taxon>Megamimivirinae</taxon>
        <taxon>Megavirus</taxon>
    </lineage>
</organism>
<sequence>MHHNLANQNPMVNSFNTYTVQNPNIIPFQNNQLINNNVHVMNNLNNFVQHHKMVQNNMGHIQQQNNIPISKIPTNIPVLAQNNSKKKFNIIEEMLKPQKIKKDNKDVESNYKIRENMRQNILKNKFDDFEMTNAPYKSIIKDRIIKKNVKDVKIEDLLVHKSIKGIDDDREKFNIELNTKNQEKKQINNELEIEFNIDNYDKHKKTFEYKETFIRNLAFEQNIFDENKQDCIEFYRKQQKEAEKGKNICDEIIRNIVDEGIISKDELPTENDSQEIINSQTDTNTTNISDEHNIVDPNNKILDKPLNNKLSNSKSSNNKSLNNKLSNNKSLNNKLSNNKSLNNKSSNNKSSNNKSSNNKSSNNKSSNHKSNNMTNKISNNKTSNNRTNNK</sequence>
<protein>
    <submittedName>
        <fullName evidence="2">Uncharacterized protein</fullName>
    </submittedName>
</protein>
<proteinExistence type="predicted"/>
<feature type="compositionally biased region" description="Low complexity" evidence="1">
    <location>
        <begin position="307"/>
        <end position="390"/>
    </location>
</feature>
<feature type="compositionally biased region" description="Polar residues" evidence="1">
    <location>
        <begin position="274"/>
        <end position="288"/>
    </location>
</feature>
<reference evidence="2" key="1">
    <citation type="submission" date="2011-10" db="EMBL/GenBank/DDBJ databases">
        <title>Provirophages and transpovirons: unique mobilome of giant viruses.</title>
        <authorList>
            <person name="Desnues C."/>
            <person name="LaScola B."/>
            <person name="Yutin N."/>
            <person name="Fournous G."/>
            <person name="Koonin E."/>
            <person name="Raoult D."/>
        </authorList>
    </citation>
    <scope>NUCLEOTIDE SEQUENCE</scope>
    <source>
        <strain evidence="2">Mv13-c7</strain>
    </source>
</reference>
<evidence type="ECO:0000256" key="1">
    <source>
        <dbReference type="SAM" id="MobiDB-lite"/>
    </source>
</evidence>
<feature type="region of interest" description="Disordered" evidence="1">
    <location>
        <begin position="264"/>
        <end position="390"/>
    </location>
</feature>
<dbReference type="EMBL" id="JN885991">
    <property type="protein sequence ID" value="AEX61484.1"/>
    <property type="molecule type" value="Genomic_DNA"/>
</dbReference>